<organism evidence="2">
    <name type="scientific">Culex pipiens</name>
    <name type="common">House mosquito</name>
    <dbReference type="NCBI Taxonomy" id="7175"/>
    <lineage>
        <taxon>Eukaryota</taxon>
        <taxon>Metazoa</taxon>
        <taxon>Ecdysozoa</taxon>
        <taxon>Arthropoda</taxon>
        <taxon>Hexapoda</taxon>
        <taxon>Insecta</taxon>
        <taxon>Pterygota</taxon>
        <taxon>Neoptera</taxon>
        <taxon>Endopterygota</taxon>
        <taxon>Diptera</taxon>
        <taxon>Nematocera</taxon>
        <taxon>Culicoidea</taxon>
        <taxon>Culicidae</taxon>
        <taxon>Culicinae</taxon>
        <taxon>Culicini</taxon>
        <taxon>Culex</taxon>
        <taxon>Culex</taxon>
    </lineage>
</organism>
<keyword evidence="1" id="KW-1133">Transmembrane helix</keyword>
<dbReference type="AlphaFoldDB" id="A0A8D8B5Q5"/>
<reference evidence="2" key="1">
    <citation type="submission" date="2021-05" db="EMBL/GenBank/DDBJ databases">
        <authorList>
            <person name="Alioto T."/>
            <person name="Alioto T."/>
            <person name="Gomez Garrido J."/>
        </authorList>
    </citation>
    <scope>NUCLEOTIDE SEQUENCE</scope>
</reference>
<keyword evidence="1" id="KW-0472">Membrane</keyword>
<evidence type="ECO:0000256" key="1">
    <source>
        <dbReference type="SAM" id="Phobius"/>
    </source>
</evidence>
<dbReference type="EMBL" id="HBUE01063713">
    <property type="protein sequence ID" value="CAG6469741.1"/>
    <property type="molecule type" value="Transcribed_RNA"/>
</dbReference>
<evidence type="ECO:0000313" key="2">
    <source>
        <dbReference type="EMBL" id="CAG6469741.1"/>
    </source>
</evidence>
<sequence length="113" mass="12807">MTHSLTLITWFTCSSTTPPMESTRVRLRQKAANWSLMVMQSQSIARGTQPTLSGVMQVLLMLWSLLVSSLLLRRLLLTLRVVQRESSSLPQVQMPPCLSWVSTMRNMTTLSQL</sequence>
<name>A0A8D8B5Q5_CULPI</name>
<accession>A0A8D8B5Q5</accession>
<proteinExistence type="predicted"/>
<feature type="transmembrane region" description="Helical" evidence="1">
    <location>
        <begin position="51"/>
        <end position="72"/>
    </location>
</feature>
<keyword evidence="1" id="KW-0812">Transmembrane</keyword>
<dbReference type="EMBL" id="HBUE01196385">
    <property type="protein sequence ID" value="CAG6527863.1"/>
    <property type="molecule type" value="Transcribed_RNA"/>
</dbReference>
<dbReference type="EMBL" id="HBUE01302401">
    <property type="protein sequence ID" value="CAG6579589.1"/>
    <property type="molecule type" value="Transcribed_RNA"/>
</dbReference>
<protein>
    <submittedName>
        <fullName evidence="2">(northern house mosquito) hypothetical protein</fullName>
    </submittedName>
</protein>